<comment type="caution">
    <text evidence="2">The sequence shown here is derived from an EMBL/GenBank/DDBJ whole genome shotgun (WGS) entry which is preliminary data.</text>
</comment>
<feature type="region of interest" description="Disordered" evidence="1">
    <location>
        <begin position="362"/>
        <end position="381"/>
    </location>
</feature>
<reference evidence="2 3" key="1">
    <citation type="submission" date="2023-11" db="EMBL/GenBank/DDBJ databases">
        <authorList>
            <person name="Val-Calvo J."/>
            <person name="Scortti M."/>
            <person name="Vazquez-Boland J."/>
        </authorList>
    </citation>
    <scope>NUCLEOTIDE SEQUENCE [LARGE SCALE GENOMIC DNA]</scope>
    <source>
        <strain evidence="2 3">PAM 2766</strain>
    </source>
</reference>
<evidence type="ECO:0000256" key="1">
    <source>
        <dbReference type="SAM" id="MobiDB-lite"/>
    </source>
</evidence>
<evidence type="ECO:0000313" key="2">
    <source>
        <dbReference type="EMBL" id="MFM1723161.1"/>
    </source>
</evidence>
<accession>A0ABW9FEN4</accession>
<sequence length="528" mass="56094">MVTLATAAPPAGAEPASRPASCVPFGTAQLPPGVPSTGTRDGFAALPEAVGVAAPASVELRTQTTQFNRFWDFALVDGAVLARPRVHGGTEPWRYAPLPECLRGILVGISVDDDELVAIDGDGWIYTLDNVSHSPLLWNWTSAFGAPLWAGSGQRVAGPVPGTWALSVSSPWDNQTYVDADGRIHHVGLGKMTMVPSLTGDGSRITYADPWLPNDDSYEIGGPLGGRFRAVALSSAGSTTFVTNEFGDMYTRNFDFDAAGSDSVFFRYSWDSQDGKPSAPNLFAELLNRDYAAIRLPAQDWVHQPKIPGEITSAVSVHSTGVGPGARELRVAGRSGGTTGFWHKDLHADSWQFTATGVELPGAPLENSPHDRSAETLAPPAPWNLSTSLPARDTLVDGQFLLDVGLPYSLVDPRLLDQAGLHAGPSGYRLSIDHFDPAATTRNGVVTAPDGAAIDVLVHTADGLRFAPRGAGLDADPRHLVGAIEVPQEQFDARGGDPALDAFVRDWMRGERIAPITLSATDTDLVVR</sequence>
<dbReference type="RefSeq" id="WP_420163922.1">
    <property type="nucleotide sequence ID" value="NZ_JBDLNV010000002.1"/>
</dbReference>
<dbReference type="EMBL" id="JBDLNV010000002">
    <property type="protein sequence ID" value="MFM1723161.1"/>
    <property type="molecule type" value="Genomic_DNA"/>
</dbReference>
<organism evidence="2 3">
    <name type="scientific">Rhodococcus parequi</name>
    <dbReference type="NCBI Taxonomy" id="3137122"/>
    <lineage>
        <taxon>Bacteria</taxon>
        <taxon>Bacillati</taxon>
        <taxon>Actinomycetota</taxon>
        <taxon>Actinomycetes</taxon>
        <taxon>Mycobacteriales</taxon>
        <taxon>Nocardiaceae</taxon>
        <taxon>Rhodococcus</taxon>
    </lineage>
</organism>
<evidence type="ECO:0000313" key="3">
    <source>
        <dbReference type="Proteomes" id="UP001629745"/>
    </source>
</evidence>
<keyword evidence="3" id="KW-1185">Reference proteome</keyword>
<gene>
    <name evidence="2" type="ORF">ABEU20_001722</name>
</gene>
<feature type="region of interest" description="Disordered" evidence="1">
    <location>
        <begin position="1"/>
        <end position="20"/>
    </location>
</feature>
<dbReference type="Proteomes" id="UP001629745">
    <property type="component" value="Unassembled WGS sequence"/>
</dbReference>
<evidence type="ECO:0008006" key="4">
    <source>
        <dbReference type="Google" id="ProtNLM"/>
    </source>
</evidence>
<protein>
    <recommendedName>
        <fullName evidence="4">Secreted protein</fullName>
    </recommendedName>
</protein>
<name>A0ABW9FEN4_9NOCA</name>
<proteinExistence type="predicted"/>